<name>A0AAW3YVK6_9GAMM</name>
<reference evidence="2" key="1">
    <citation type="submission" date="2020-09" db="EMBL/GenBank/DDBJ databases">
        <authorList>
            <person name="Palma L."/>
            <person name="Caballero P."/>
            <person name="Berry C."/>
            <person name="Del Valle E."/>
        </authorList>
    </citation>
    <scope>NUCLEOTIDE SEQUENCE</scope>
    <source>
        <strain evidence="2">M</strain>
    </source>
</reference>
<comment type="caution">
    <text evidence="2">The sequence shown here is derived from an EMBL/GenBank/DDBJ whole genome shotgun (WGS) entry which is preliminary data.</text>
</comment>
<accession>A0AAW3YVK6</accession>
<dbReference type="Proteomes" id="UP001193920">
    <property type="component" value="Unassembled WGS sequence"/>
</dbReference>
<reference evidence="2" key="2">
    <citation type="journal article" date="2024" name="Toxins">
        <title>Genome Sequence Analysis of Native Xenorhabdus Strains Isolated from Entomopathogenic Nematodes in Argentina.</title>
        <authorList>
            <person name="Palma L."/>
            <person name="Frizzo L."/>
            <person name="Kaiser S."/>
            <person name="Berry C."/>
            <person name="Caballero P."/>
            <person name="Bode H.B."/>
            <person name="Del Valle E.E."/>
        </authorList>
    </citation>
    <scope>NUCLEOTIDE SEQUENCE</scope>
    <source>
        <strain evidence="2">M</strain>
    </source>
</reference>
<dbReference type="EMBL" id="JACXBF010000467">
    <property type="protein sequence ID" value="MBD2802235.1"/>
    <property type="molecule type" value="Genomic_DNA"/>
</dbReference>
<proteinExistence type="predicted"/>
<gene>
    <name evidence="2" type="ORF">ID854_17765</name>
</gene>
<feature type="region of interest" description="Disordered" evidence="1">
    <location>
        <begin position="57"/>
        <end position="76"/>
    </location>
</feature>
<dbReference type="AlphaFoldDB" id="A0AAW3YVK6"/>
<protein>
    <recommendedName>
        <fullName evidence="3">Secreted protein</fullName>
    </recommendedName>
</protein>
<evidence type="ECO:0008006" key="3">
    <source>
        <dbReference type="Google" id="ProtNLM"/>
    </source>
</evidence>
<evidence type="ECO:0000313" key="2">
    <source>
        <dbReference type="EMBL" id="MBD2802235.1"/>
    </source>
</evidence>
<evidence type="ECO:0000256" key="1">
    <source>
        <dbReference type="SAM" id="MobiDB-lite"/>
    </source>
</evidence>
<feature type="compositionally biased region" description="Polar residues" evidence="1">
    <location>
        <begin position="65"/>
        <end position="76"/>
    </location>
</feature>
<organism evidence="2">
    <name type="scientific">Xenorhabdus szentirmaii</name>
    <dbReference type="NCBI Taxonomy" id="290112"/>
    <lineage>
        <taxon>Bacteria</taxon>
        <taxon>Pseudomonadati</taxon>
        <taxon>Pseudomonadota</taxon>
        <taxon>Gammaproteobacteria</taxon>
        <taxon>Enterobacterales</taxon>
        <taxon>Morganellaceae</taxon>
        <taxon>Xenorhabdus</taxon>
    </lineage>
</organism>
<sequence length="76" mass="8766">MDMNQRCHMAVYTCHLSSCRVVSYVTLFFAATLQPHSSRNTLKLLVYARPVLPEKEGKKKYANSPHLSPRTTLYKH</sequence>